<dbReference type="AlphaFoldDB" id="A0A0E9T456"/>
<protein>
    <submittedName>
        <fullName evidence="1">Uncharacterized protein</fullName>
    </submittedName>
</protein>
<accession>A0A0E9T456</accession>
<proteinExistence type="predicted"/>
<evidence type="ECO:0000313" key="1">
    <source>
        <dbReference type="EMBL" id="JAH48461.1"/>
    </source>
</evidence>
<dbReference type="EMBL" id="GBXM01060116">
    <property type="protein sequence ID" value="JAH48461.1"/>
    <property type="molecule type" value="Transcribed_RNA"/>
</dbReference>
<reference evidence="1" key="2">
    <citation type="journal article" date="2015" name="Fish Shellfish Immunol.">
        <title>Early steps in the European eel (Anguilla anguilla)-Vibrio vulnificus interaction in the gills: Role of the RtxA13 toxin.</title>
        <authorList>
            <person name="Callol A."/>
            <person name="Pajuelo D."/>
            <person name="Ebbesson L."/>
            <person name="Teles M."/>
            <person name="MacKenzie S."/>
            <person name="Amaro C."/>
        </authorList>
    </citation>
    <scope>NUCLEOTIDE SEQUENCE</scope>
</reference>
<reference evidence="1" key="1">
    <citation type="submission" date="2014-11" db="EMBL/GenBank/DDBJ databases">
        <authorList>
            <person name="Amaro Gonzalez C."/>
        </authorList>
    </citation>
    <scope>NUCLEOTIDE SEQUENCE</scope>
</reference>
<sequence length="32" mass="3551">MSARTPLLTVNEHSSDQVRLTPLLADDDVNKN</sequence>
<organism evidence="1">
    <name type="scientific">Anguilla anguilla</name>
    <name type="common">European freshwater eel</name>
    <name type="synonym">Muraena anguilla</name>
    <dbReference type="NCBI Taxonomy" id="7936"/>
    <lineage>
        <taxon>Eukaryota</taxon>
        <taxon>Metazoa</taxon>
        <taxon>Chordata</taxon>
        <taxon>Craniata</taxon>
        <taxon>Vertebrata</taxon>
        <taxon>Euteleostomi</taxon>
        <taxon>Actinopterygii</taxon>
        <taxon>Neopterygii</taxon>
        <taxon>Teleostei</taxon>
        <taxon>Anguilliformes</taxon>
        <taxon>Anguillidae</taxon>
        <taxon>Anguilla</taxon>
    </lineage>
</organism>
<name>A0A0E9T456_ANGAN</name>